<feature type="transmembrane region" description="Helical" evidence="7">
    <location>
        <begin position="63"/>
        <end position="82"/>
    </location>
</feature>
<evidence type="ECO:0000256" key="5">
    <source>
        <dbReference type="ARBA" id="ARBA00022989"/>
    </source>
</evidence>
<evidence type="ECO:0000256" key="3">
    <source>
        <dbReference type="ARBA" id="ARBA00022448"/>
    </source>
</evidence>
<keyword evidence="6 7" id="KW-0472">Membrane</keyword>
<dbReference type="InterPro" id="IPR039309">
    <property type="entry name" value="BT1"/>
</dbReference>
<comment type="caution">
    <text evidence="8">The sequence shown here is derived from an EMBL/GenBank/DDBJ whole genome shotgun (WGS) entry which is preliminary data.</text>
</comment>
<feature type="transmembrane region" description="Helical" evidence="7">
    <location>
        <begin position="308"/>
        <end position="331"/>
    </location>
</feature>
<dbReference type="InterPro" id="IPR036259">
    <property type="entry name" value="MFS_trans_sf"/>
</dbReference>
<keyword evidence="3" id="KW-0813">Transport</keyword>
<feature type="transmembrane region" description="Helical" evidence="7">
    <location>
        <begin position="371"/>
        <end position="392"/>
    </location>
</feature>
<protein>
    <recommendedName>
        <fullName evidence="10">Transmembrane protein</fullName>
    </recommendedName>
</protein>
<dbReference type="PANTHER" id="PTHR31585:SF5">
    <property type="entry name" value="RNA-BINDING S4 DOMAIN-CONTAINING PROTEIN"/>
    <property type="match status" value="1"/>
</dbReference>
<feature type="transmembrane region" description="Helical" evidence="7">
    <location>
        <begin position="260"/>
        <end position="279"/>
    </location>
</feature>
<feature type="transmembrane region" description="Helical" evidence="7">
    <location>
        <begin position="522"/>
        <end position="540"/>
    </location>
</feature>
<gene>
    <name evidence="8" type="ORF">SNEC2469_LOCUS17426</name>
</gene>
<feature type="transmembrane region" description="Helical" evidence="7">
    <location>
        <begin position="176"/>
        <end position="198"/>
    </location>
</feature>
<evidence type="ECO:0000256" key="2">
    <source>
        <dbReference type="ARBA" id="ARBA00007015"/>
    </source>
</evidence>
<keyword evidence="9" id="KW-1185">Reference proteome</keyword>
<feature type="transmembrane region" description="Helical" evidence="7">
    <location>
        <begin position="477"/>
        <end position="502"/>
    </location>
</feature>
<feature type="transmembrane region" description="Helical" evidence="7">
    <location>
        <begin position="343"/>
        <end position="359"/>
    </location>
</feature>
<organism evidence="8 9">
    <name type="scientific">Symbiodinium necroappetens</name>
    <dbReference type="NCBI Taxonomy" id="1628268"/>
    <lineage>
        <taxon>Eukaryota</taxon>
        <taxon>Sar</taxon>
        <taxon>Alveolata</taxon>
        <taxon>Dinophyceae</taxon>
        <taxon>Suessiales</taxon>
        <taxon>Symbiodiniaceae</taxon>
        <taxon>Symbiodinium</taxon>
    </lineage>
</organism>
<evidence type="ECO:0000256" key="6">
    <source>
        <dbReference type="ARBA" id="ARBA00023136"/>
    </source>
</evidence>
<dbReference type="OrthoDB" id="754047at2759"/>
<feature type="transmembrane region" description="Helical" evidence="7">
    <location>
        <begin position="102"/>
        <end position="118"/>
    </location>
</feature>
<name>A0A812VBL4_9DINO</name>
<dbReference type="EMBL" id="CAJNJA010028831">
    <property type="protein sequence ID" value="CAE7613043.1"/>
    <property type="molecule type" value="Genomic_DNA"/>
</dbReference>
<evidence type="ECO:0000256" key="1">
    <source>
        <dbReference type="ARBA" id="ARBA00004141"/>
    </source>
</evidence>
<evidence type="ECO:0000256" key="7">
    <source>
        <dbReference type="SAM" id="Phobius"/>
    </source>
</evidence>
<feature type="transmembrane region" description="Helical" evidence="7">
    <location>
        <begin position="219"/>
        <end position="240"/>
    </location>
</feature>
<dbReference type="Proteomes" id="UP000601435">
    <property type="component" value="Unassembled WGS sequence"/>
</dbReference>
<dbReference type="GO" id="GO:0016020">
    <property type="term" value="C:membrane"/>
    <property type="evidence" value="ECO:0007669"/>
    <property type="project" value="UniProtKB-SubCell"/>
</dbReference>
<comment type="similarity">
    <text evidence="2">Belongs to the major facilitator superfamily. Folate-biopterin transporter (TC 2.A.71) family.</text>
</comment>
<keyword evidence="4 7" id="KW-0812">Transmembrane</keyword>
<comment type="subcellular location">
    <subcellularLocation>
        <location evidence="1">Membrane</location>
        <topology evidence="1">Multi-pass membrane protein</topology>
    </subcellularLocation>
</comment>
<dbReference type="AlphaFoldDB" id="A0A812VBL4"/>
<sequence>MITEVSVVPVAPECSAAQGNVNVSKPSLVSGDRSGDVEMGPSLQNDADGQLQFSFRDFRNCGIALHFFGMGFLRAGVDAIFFNVLEGYLNVQSNIMKSATNLVLMPSVFTLAFGILSDSRPIFGCRRRPYMGGGFLLASASFVILIGLGLPDPYFCFVDGRYMDKEAPCNPEAPEAYGPLMACLCMANLGCVAATAAAQGLVVEYAKAEPQEIRGRTQAMLQIVFCAGSISSVFLAAFGFNGRKFTGSFNQHDQLSYRQFLLIFAVISGVVGIAGFFFVREGPASRASIRAYCRSSWRIFESKAFCSFALYILANTAVFSIFTSAGTWVGLEWAQTKDMQRELSNFLGMILAIVGSWLTQKYLLNVSWRKTVFASITLPIVIDMAPQFLTIFDIVRNQYFYLGEPITSYVPEAMADLIYLFMVNEFADGGNTALVFGVVATVKAVGQPMSVMFSNEIFSFFTPDLFSSVNYIQDTQAFRWTVASSFLLSYIIKVLGIGTLMLLPSQKEDAQQRKTEWSRRPVFAIISVAMLGVCLLYSLVGDFLVLDPSLTCLHLLGGKGC</sequence>
<proteinExistence type="inferred from homology"/>
<evidence type="ECO:0000313" key="9">
    <source>
        <dbReference type="Proteomes" id="UP000601435"/>
    </source>
</evidence>
<keyword evidence="5 7" id="KW-1133">Transmembrane helix</keyword>
<dbReference type="SUPFAM" id="SSF103473">
    <property type="entry name" value="MFS general substrate transporter"/>
    <property type="match status" value="1"/>
</dbReference>
<reference evidence="8" key="1">
    <citation type="submission" date="2021-02" db="EMBL/GenBank/DDBJ databases">
        <authorList>
            <person name="Dougan E. K."/>
            <person name="Rhodes N."/>
            <person name="Thang M."/>
            <person name="Chan C."/>
        </authorList>
    </citation>
    <scope>NUCLEOTIDE SEQUENCE</scope>
</reference>
<evidence type="ECO:0000256" key="4">
    <source>
        <dbReference type="ARBA" id="ARBA00022692"/>
    </source>
</evidence>
<evidence type="ECO:0000313" key="8">
    <source>
        <dbReference type="EMBL" id="CAE7613043.1"/>
    </source>
</evidence>
<dbReference type="PANTHER" id="PTHR31585">
    <property type="entry name" value="FOLATE-BIOPTERIN TRANSPORTER 1, CHLOROPLASTIC"/>
    <property type="match status" value="1"/>
</dbReference>
<accession>A0A812VBL4</accession>
<feature type="transmembrane region" description="Helical" evidence="7">
    <location>
        <begin position="130"/>
        <end position="150"/>
    </location>
</feature>
<evidence type="ECO:0008006" key="10">
    <source>
        <dbReference type="Google" id="ProtNLM"/>
    </source>
</evidence>